<geneLocation type="plasmid" evidence="1 2">
    <name>pDOK1-4-5</name>
</geneLocation>
<proteinExistence type="predicted"/>
<accession>A0A1P8N1X3</accession>
<dbReference type="KEGG" id="tom:BWR18_20950"/>
<name>A0A1P8N1X3_9RHOB</name>
<protein>
    <submittedName>
        <fullName evidence="1">Uncharacterized protein</fullName>
    </submittedName>
</protein>
<keyword evidence="2" id="KW-1185">Reference proteome</keyword>
<organism evidence="1 2">
    <name type="scientific">Tateyamaria omphalii</name>
    <dbReference type="NCBI Taxonomy" id="299262"/>
    <lineage>
        <taxon>Bacteria</taxon>
        <taxon>Pseudomonadati</taxon>
        <taxon>Pseudomonadota</taxon>
        <taxon>Alphaproteobacteria</taxon>
        <taxon>Rhodobacterales</taxon>
        <taxon>Roseobacteraceae</taxon>
        <taxon>Tateyamaria</taxon>
    </lineage>
</organism>
<gene>
    <name evidence="1" type="ORF">BWR18_20950</name>
</gene>
<sequence>MGRTPCAEANKAPARAAYDTHVEEVLVLYSSSPKGVAYDVRDTLERDDESYLSVFTRAFLPLMTEDRPILSIFAETRIEVERLSKYAAAGRGLPDRQGLQIPHVLFDTIDGQFSLANASATRADAASLADWRVDAQACRFNPLNLDEALKLRGTSAFDDPAEGRVIRACILAAALGDLGIEKLTYDSERAGVVVSNSSSSGNIQQGDLISRAMILDDARNRTQVRITGIDIFYEILEDHYFKDGWLMSLLRTRVDGSNSDTSFESIRF</sequence>
<dbReference type="AlphaFoldDB" id="A0A1P8N1X3"/>
<dbReference type="EMBL" id="CP019317">
    <property type="protein sequence ID" value="APX14313.1"/>
    <property type="molecule type" value="Genomic_DNA"/>
</dbReference>
<dbReference type="Proteomes" id="UP000186336">
    <property type="component" value="Plasmid pDOK1-4-5"/>
</dbReference>
<evidence type="ECO:0000313" key="1">
    <source>
        <dbReference type="EMBL" id="APX14313.1"/>
    </source>
</evidence>
<evidence type="ECO:0000313" key="2">
    <source>
        <dbReference type="Proteomes" id="UP000186336"/>
    </source>
</evidence>
<reference evidence="1 2" key="1">
    <citation type="submission" date="2017-01" db="EMBL/GenBank/DDBJ databases">
        <title>Complete genome of Tateyamaria omphalii DOK1-4 isolated from seawater in Dokdo.</title>
        <authorList>
            <person name="Kim J.H."/>
            <person name="Chi W.-J."/>
        </authorList>
    </citation>
    <scope>NUCLEOTIDE SEQUENCE [LARGE SCALE GENOMIC DNA]</scope>
    <source>
        <strain evidence="1 2">DOK1-4</strain>
        <plasmid evidence="1 2">pDOK1-4-5</plasmid>
    </source>
</reference>
<keyword evidence="1" id="KW-0614">Plasmid</keyword>